<keyword evidence="3" id="KW-1185">Reference proteome</keyword>
<name>A0A1X2IE71_9FUNG</name>
<gene>
    <name evidence="2" type="ORF">BCR42DRAFT_417690</name>
</gene>
<feature type="transmembrane region" description="Helical" evidence="1">
    <location>
        <begin position="21"/>
        <end position="42"/>
    </location>
</feature>
<evidence type="ECO:0000313" key="3">
    <source>
        <dbReference type="Proteomes" id="UP000193560"/>
    </source>
</evidence>
<evidence type="ECO:0000256" key="1">
    <source>
        <dbReference type="SAM" id="Phobius"/>
    </source>
</evidence>
<organism evidence="2 3">
    <name type="scientific">Absidia repens</name>
    <dbReference type="NCBI Taxonomy" id="90262"/>
    <lineage>
        <taxon>Eukaryota</taxon>
        <taxon>Fungi</taxon>
        <taxon>Fungi incertae sedis</taxon>
        <taxon>Mucoromycota</taxon>
        <taxon>Mucoromycotina</taxon>
        <taxon>Mucoromycetes</taxon>
        <taxon>Mucorales</taxon>
        <taxon>Cunninghamellaceae</taxon>
        <taxon>Absidia</taxon>
    </lineage>
</organism>
<reference evidence="2 3" key="1">
    <citation type="submission" date="2016-07" db="EMBL/GenBank/DDBJ databases">
        <title>Pervasive Adenine N6-methylation of Active Genes in Fungi.</title>
        <authorList>
            <consortium name="DOE Joint Genome Institute"/>
            <person name="Mondo S.J."/>
            <person name="Dannebaum R.O."/>
            <person name="Kuo R.C."/>
            <person name="Labutti K."/>
            <person name="Haridas S."/>
            <person name="Kuo A."/>
            <person name="Salamov A."/>
            <person name="Ahrendt S.R."/>
            <person name="Lipzen A."/>
            <person name="Sullivan W."/>
            <person name="Andreopoulos W.B."/>
            <person name="Clum A."/>
            <person name="Lindquist E."/>
            <person name="Daum C."/>
            <person name="Ramamoorthy G.K."/>
            <person name="Gryganskyi A."/>
            <person name="Culley D."/>
            <person name="Magnuson J.K."/>
            <person name="James T.Y."/>
            <person name="O'Malley M.A."/>
            <person name="Stajich J.E."/>
            <person name="Spatafora J.W."/>
            <person name="Visel A."/>
            <person name="Grigoriev I.V."/>
        </authorList>
    </citation>
    <scope>NUCLEOTIDE SEQUENCE [LARGE SCALE GENOMIC DNA]</scope>
    <source>
        <strain evidence="2 3">NRRL 1336</strain>
    </source>
</reference>
<protein>
    <recommendedName>
        <fullName evidence="4">Cytochrome P450</fullName>
    </recommendedName>
</protein>
<evidence type="ECO:0000313" key="2">
    <source>
        <dbReference type="EMBL" id="ORZ14792.1"/>
    </source>
</evidence>
<sequence length="97" mass="11133">MHRHAHIRTDKDTKQMDFRTFFSRAKICVGQQMIILLTVHFLKKSLTLVPFRPTIGAVSTSPLPAEPNLFEVVVWSSSDFFKEFSILNHTNRAEGIC</sequence>
<keyword evidence="1" id="KW-1133">Transmembrane helix</keyword>
<evidence type="ECO:0008006" key="4">
    <source>
        <dbReference type="Google" id="ProtNLM"/>
    </source>
</evidence>
<comment type="caution">
    <text evidence="2">The sequence shown here is derived from an EMBL/GenBank/DDBJ whole genome shotgun (WGS) entry which is preliminary data.</text>
</comment>
<dbReference type="AlphaFoldDB" id="A0A1X2IE71"/>
<keyword evidence="1" id="KW-0472">Membrane</keyword>
<keyword evidence="1" id="KW-0812">Transmembrane</keyword>
<proteinExistence type="predicted"/>
<accession>A0A1X2IE71</accession>
<dbReference type="Proteomes" id="UP000193560">
    <property type="component" value="Unassembled WGS sequence"/>
</dbReference>
<dbReference type="EMBL" id="MCGE01000014">
    <property type="protein sequence ID" value="ORZ14792.1"/>
    <property type="molecule type" value="Genomic_DNA"/>
</dbReference>